<accession>A0AAV4FCB5</accession>
<reference evidence="2 3" key="1">
    <citation type="journal article" date="2021" name="Elife">
        <title>Chloroplast acquisition without the gene transfer in kleptoplastic sea slugs, Plakobranchus ocellatus.</title>
        <authorList>
            <person name="Maeda T."/>
            <person name="Takahashi S."/>
            <person name="Yoshida T."/>
            <person name="Shimamura S."/>
            <person name="Takaki Y."/>
            <person name="Nagai Y."/>
            <person name="Toyoda A."/>
            <person name="Suzuki Y."/>
            <person name="Arimoto A."/>
            <person name="Ishii H."/>
            <person name="Satoh N."/>
            <person name="Nishiyama T."/>
            <person name="Hasebe M."/>
            <person name="Maruyama T."/>
            <person name="Minagawa J."/>
            <person name="Obokata J."/>
            <person name="Shigenobu S."/>
        </authorList>
    </citation>
    <scope>NUCLEOTIDE SEQUENCE [LARGE SCALE GENOMIC DNA]</scope>
</reference>
<dbReference type="PANTHER" id="PTHR35170">
    <property type="entry name" value="PROTEIN DD3-3"/>
    <property type="match status" value="1"/>
</dbReference>
<feature type="region of interest" description="Disordered" evidence="1">
    <location>
        <begin position="1"/>
        <end position="21"/>
    </location>
</feature>
<dbReference type="PANTHER" id="PTHR35170:SF2">
    <property type="entry name" value="PROTEIN DD3-3"/>
    <property type="match status" value="1"/>
</dbReference>
<evidence type="ECO:0000256" key="1">
    <source>
        <dbReference type="SAM" id="MobiDB-lite"/>
    </source>
</evidence>
<comment type="caution">
    <text evidence="2">The sequence shown here is derived from an EMBL/GenBank/DDBJ whole genome shotgun (WGS) entry which is preliminary data.</text>
</comment>
<proteinExistence type="predicted"/>
<dbReference type="InterPro" id="IPR053320">
    <property type="entry name" value="Protein_DD3-3_O-glyco"/>
</dbReference>
<gene>
    <name evidence="2" type="ORF">ElyMa_005653800</name>
</gene>
<evidence type="ECO:0000313" key="3">
    <source>
        <dbReference type="Proteomes" id="UP000762676"/>
    </source>
</evidence>
<dbReference type="Proteomes" id="UP000762676">
    <property type="component" value="Unassembled WGS sequence"/>
</dbReference>
<dbReference type="SUPFAM" id="SSF49503">
    <property type="entry name" value="Cupredoxins"/>
    <property type="match status" value="1"/>
</dbReference>
<name>A0AAV4FCB5_9GAST</name>
<protein>
    <submittedName>
        <fullName evidence="2">Protein DD3-3-like</fullName>
    </submittedName>
</protein>
<sequence length="300" mass="33641">MLNIYRSNHLGNTNRGGQTSSYRWTLPHFPSGKDKRCVLRIRYNISTADYNSVTTDHTNNQQGDVQSPIQGDPAVTVVNGMPDLRLAINTAQFGRVFQDRSHIFKLRPRQPAGIDGSAKLYNMNVRGKRGNIVQAFPAVEYDFAPNELRIKQGDLVHFQWTGSNTHRNGNNAAGEGRQGTDRHNVVEMLARKGNFPVAFEDSTMWDAVQVVWIYHGQKNLPKSDVAINMASSGYYQCSSQQKCGQESVDRKPKLSDVLDNAPASYEGVVLRFTKKGTYHFLCTRNNSFSNRSQKAAIVVQ</sequence>
<evidence type="ECO:0000313" key="2">
    <source>
        <dbReference type="EMBL" id="GFR70435.1"/>
    </source>
</evidence>
<dbReference type="AlphaFoldDB" id="A0AAV4FCB5"/>
<dbReference type="Gene3D" id="2.60.40.420">
    <property type="entry name" value="Cupredoxins - blue copper proteins"/>
    <property type="match status" value="1"/>
</dbReference>
<dbReference type="InterPro" id="IPR008972">
    <property type="entry name" value="Cupredoxin"/>
</dbReference>
<keyword evidence="3" id="KW-1185">Reference proteome</keyword>
<dbReference type="EMBL" id="BMAT01011320">
    <property type="protein sequence ID" value="GFR70435.1"/>
    <property type="molecule type" value="Genomic_DNA"/>
</dbReference>
<organism evidence="2 3">
    <name type="scientific">Elysia marginata</name>
    <dbReference type="NCBI Taxonomy" id="1093978"/>
    <lineage>
        <taxon>Eukaryota</taxon>
        <taxon>Metazoa</taxon>
        <taxon>Spiralia</taxon>
        <taxon>Lophotrochozoa</taxon>
        <taxon>Mollusca</taxon>
        <taxon>Gastropoda</taxon>
        <taxon>Heterobranchia</taxon>
        <taxon>Euthyneura</taxon>
        <taxon>Panpulmonata</taxon>
        <taxon>Sacoglossa</taxon>
        <taxon>Placobranchoidea</taxon>
        <taxon>Plakobranchidae</taxon>
        <taxon>Elysia</taxon>
    </lineage>
</organism>